<dbReference type="Proteomes" id="UP000257560">
    <property type="component" value="Segment"/>
</dbReference>
<evidence type="ECO:0000313" key="2">
    <source>
        <dbReference type="Proteomes" id="UP000257560"/>
    </source>
</evidence>
<protein>
    <submittedName>
        <fullName evidence="1">Uncharacterized protein</fullName>
    </submittedName>
</protein>
<name>A0A384WJT4_9CAUD</name>
<proteinExistence type="predicted"/>
<gene>
    <name evidence="1" type="ORF">KF5_014</name>
</gene>
<evidence type="ECO:0000313" key="1">
    <source>
        <dbReference type="EMBL" id="ATI19324.1"/>
    </source>
</evidence>
<accession>A0A384WJT4</accession>
<dbReference type="EMBL" id="MF754115">
    <property type="protein sequence ID" value="ATI19324.1"/>
    <property type="molecule type" value="Genomic_DNA"/>
</dbReference>
<sequence length="190" mass="20727">MDSTLLTVTPNKPFRAVQYNGSNWAQVRQFAAKFANVEIAMNLKADSPLLAHLGTGNILIPKGNYVVAWGKWDLRTYSPEEFTKVFAGIPSGRDQLLEVEMDNDRIVMSIGVEAMRMSIESGQADFSVGGAVHVADVDIFGHELISCLKAEAEDGGTPVHRMIDSVALEALAQGAHGIIELDEEDLERDI</sequence>
<reference evidence="1 2" key="1">
    <citation type="submission" date="2017-08" db="EMBL/GenBank/DDBJ databases">
        <title>Complete genome sequence of bacteriophage vB_VpaS_KF5.</title>
        <authorList>
            <person name="Yu J."/>
            <person name="Kwak S.-J."/>
            <person name="Lim J.-A."/>
            <person name="Chang H.-J."/>
        </authorList>
    </citation>
    <scope>NUCLEOTIDE SEQUENCE [LARGE SCALE GENOMIC DNA]</scope>
</reference>
<organism evidence="1 2">
    <name type="scientific">Vibrio phage vB_VpaS_KF5</name>
    <dbReference type="NCBI Taxonomy" id="2041476"/>
    <lineage>
        <taxon>Viruses</taxon>
        <taxon>Duplodnaviria</taxon>
        <taxon>Heunggongvirae</taxon>
        <taxon>Uroviricota</taxon>
        <taxon>Caudoviricetes</taxon>
        <taxon>Mardecavirus</taxon>
        <taxon>Mardecavirus SSP002</taxon>
    </lineage>
</organism>